<evidence type="ECO:0000313" key="4">
    <source>
        <dbReference type="EMBL" id="PJJ70503.1"/>
    </source>
</evidence>
<dbReference type="PANTHER" id="PTHR12304">
    <property type="entry name" value="INOSINE-URIDINE PREFERRING NUCLEOSIDE HYDROLASE"/>
    <property type="match status" value="1"/>
</dbReference>
<dbReference type="InterPro" id="IPR001910">
    <property type="entry name" value="Inosine/uridine_hydrolase_dom"/>
</dbReference>
<dbReference type="SUPFAM" id="SSF53590">
    <property type="entry name" value="Nucleoside hydrolase"/>
    <property type="match status" value="1"/>
</dbReference>
<gene>
    <name evidence="4" type="ORF">CLV46_0025</name>
</gene>
<dbReference type="GO" id="GO:0008477">
    <property type="term" value="F:purine nucleosidase activity"/>
    <property type="evidence" value="ECO:0007669"/>
    <property type="project" value="TreeGrafter"/>
</dbReference>
<sequence>MTTRLILDCDTGTDDAVAIMAAAGHPELDLVAVTTVNGNVPLENTTDNTLRVLDHVGADVPVYPGAARPLIRPDFPIPREVLNADSPEFQVLQLDLPEATSTAQQTGAVQFLIDTYLGDEGADIVLVATGPLTNLALALGAEPRLAARIPRLVIMGGGHRMGNVTPTAEFNFWVDPEAAEAVLTAGIRDVTIVPLDATHAAELTLADCDRFDAIGTPAALASSAFVRHRIDTALRGDAEAAASTAVHDAVCVAYLVDPEVVTRSGVHPVNVETTGTRTLGEMIVDTRQWTTEPTTARVAFDADAARFADVLADAFRG</sequence>
<dbReference type="AlphaFoldDB" id="A0A2M9CF31"/>
<keyword evidence="1" id="KW-0378">Hydrolase</keyword>
<name>A0A2M9CF31_9MICO</name>
<dbReference type="RefSeq" id="WP_100362917.1">
    <property type="nucleotide sequence ID" value="NZ_PGFF01000001.1"/>
</dbReference>
<dbReference type="GO" id="GO:0045437">
    <property type="term" value="F:uridine nucleosidase activity"/>
    <property type="evidence" value="ECO:0007669"/>
    <property type="project" value="UniProtKB-ARBA"/>
</dbReference>
<comment type="caution">
    <text evidence="4">The sequence shown here is derived from an EMBL/GenBank/DDBJ whole genome shotgun (WGS) entry which is preliminary data.</text>
</comment>
<dbReference type="GO" id="GO:0006152">
    <property type="term" value="P:purine nucleoside catabolic process"/>
    <property type="evidence" value="ECO:0007669"/>
    <property type="project" value="TreeGrafter"/>
</dbReference>
<feature type="domain" description="Inosine/uridine-preferring nucleoside hydrolase" evidence="3">
    <location>
        <begin position="5"/>
        <end position="308"/>
    </location>
</feature>
<keyword evidence="5" id="KW-1185">Reference proteome</keyword>
<dbReference type="GO" id="GO:0005829">
    <property type="term" value="C:cytosol"/>
    <property type="evidence" value="ECO:0007669"/>
    <property type="project" value="TreeGrafter"/>
</dbReference>
<dbReference type="InterPro" id="IPR023186">
    <property type="entry name" value="IUNH"/>
</dbReference>
<evidence type="ECO:0000256" key="1">
    <source>
        <dbReference type="ARBA" id="ARBA00022801"/>
    </source>
</evidence>
<dbReference type="PROSITE" id="PS01247">
    <property type="entry name" value="IUNH"/>
    <property type="match status" value="1"/>
</dbReference>
<evidence type="ECO:0000259" key="3">
    <source>
        <dbReference type="Pfam" id="PF01156"/>
    </source>
</evidence>
<dbReference type="InterPro" id="IPR036452">
    <property type="entry name" value="Ribo_hydro-like"/>
</dbReference>
<dbReference type="InterPro" id="IPR015910">
    <property type="entry name" value="I/U_nuclsd_hydro_CS"/>
</dbReference>
<accession>A0A2M9CF31</accession>
<keyword evidence="2" id="KW-0326">Glycosidase</keyword>
<evidence type="ECO:0000256" key="2">
    <source>
        <dbReference type="ARBA" id="ARBA00023295"/>
    </source>
</evidence>
<reference evidence="4 5" key="1">
    <citation type="submission" date="2017-11" db="EMBL/GenBank/DDBJ databases">
        <title>Genomic Encyclopedia of Archaeal and Bacterial Type Strains, Phase II (KMG-II): From Individual Species to Whole Genera.</title>
        <authorList>
            <person name="Goeker M."/>
        </authorList>
    </citation>
    <scope>NUCLEOTIDE SEQUENCE [LARGE SCALE GENOMIC DNA]</scope>
    <source>
        <strain evidence="4 5">DSM 27393</strain>
    </source>
</reference>
<evidence type="ECO:0000313" key="5">
    <source>
        <dbReference type="Proteomes" id="UP000228758"/>
    </source>
</evidence>
<proteinExistence type="predicted"/>
<protein>
    <submittedName>
        <fullName evidence="4">Purine nucleosidase</fullName>
    </submittedName>
</protein>
<dbReference type="EMBL" id="PGFF01000001">
    <property type="protein sequence ID" value="PJJ70503.1"/>
    <property type="molecule type" value="Genomic_DNA"/>
</dbReference>
<dbReference type="Pfam" id="PF01156">
    <property type="entry name" value="IU_nuc_hydro"/>
    <property type="match status" value="1"/>
</dbReference>
<dbReference type="OrthoDB" id="9797882at2"/>
<dbReference type="Proteomes" id="UP000228758">
    <property type="component" value="Unassembled WGS sequence"/>
</dbReference>
<dbReference type="PANTHER" id="PTHR12304:SF4">
    <property type="entry name" value="URIDINE NUCLEOSIDASE"/>
    <property type="match status" value="1"/>
</dbReference>
<dbReference type="Gene3D" id="3.90.245.10">
    <property type="entry name" value="Ribonucleoside hydrolase-like"/>
    <property type="match status" value="1"/>
</dbReference>
<organism evidence="4 5">
    <name type="scientific">Diaminobutyricimonas aerilata</name>
    <dbReference type="NCBI Taxonomy" id="1162967"/>
    <lineage>
        <taxon>Bacteria</taxon>
        <taxon>Bacillati</taxon>
        <taxon>Actinomycetota</taxon>
        <taxon>Actinomycetes</taxon>
        <taxon>Micrococcales</taxon>
        <taxon>Microbacteriaceae</taxon>
        <taxon>Diaminobutyricimonas</taxon>
    </lineage>
</organism>